<organism evidence="4 5">
    <name type="scientific">Pseudonocardia alaniniphila</name>
    <dbReference type="NCBI Taxonomy" id="75291"/>
    <lineage>
        <taxon>Bacteria</taxon>
        <taxon>Bacillati</taxon>
        <taxon>Actinomycetota</taxon>
        <taxon>Actinomycetes</taxon>
        <taxon>Pseudonocardiales</taxon>
        <taxon>Pseudonocardiaceae</taxon>
        <taxon>Pseudonocardia</taxon>
    </lineage>
</organism>
<sequence length="906" mass="97641">MLDQLLGDVRMGRSRALVVRGSAGVGKTTLLKYVLERASSCQVARATGVQAEMELAFAGLHQVCASMLDRLNLLPEAHRKALSTAFGLSTGGPPDRFLLGLAVLGLFAEVARERPLVCVVDDAQWLDRASAQVLAFVARRLQAESVAIIFAARESEAVQGPSEVSDLADLPEMVVTGLPEDAARALLLSAYRGPVDERVLERLLGETQGNPLALLDLPRGFTLTELAGGFGLPIRGMLPHRIEESYHRRIATLPVETRQLLLVAAVEPVGDPVLVWRAAEQLGIDIGASASARASGLIDFGARVWFRHPLVRSAIYRTASPESLRSTHKALAQVTDPEADPDRRAWHFAQAAAGPDEDVAAELERSAGRAQARGGVAAAAAFLERATELTLDPRRGGQRALAAAQANHLADMPDAALKLLSMGEASPLTKLQRAQADLLRARIALTMNRGGDVPLLLLKAAARLEPLDVRMARDTYLDASAAAWFAGHLASGGDMREVGELVRKAPAPSRPTSADLLLDALAVWFTDGHAAAAPELRRALREFRDRGASGEANLSVVWFTYIAVAAALADEETYDVLSKRFLQLARDTGALALLPLALTARIAWHVFIGELAAAASLLEEQKGVMDATVIPVASYGTLLLPAWQGREAGAFELIDAASEENAARGEGAGVICCGWLKALLCNGLGRYEEALTAAQQATAPPVEVGMPTWESLVELVTAAVRVRQPEIATAAFQRLAQLTRASGTDWALGLEARCRALLGNGRAAEGDYREAIERLGRTRVRGDLARAHLVYGEWLRRERRRSDALDQLRVAYEMFTGMGAEGFAQRAASELGALGTTARKRSVETSTELTAQEIEVVRLVREGLSNPEIGARLFLSPRTVEWHMGRIFAKLSITSRRQLRQRADRL</sequence>
<dbReference type="Gene3D" id="3.40.50.300">
    <property type="entry name" value="P-loop containing nucleotide triphosphate hydrolases"/>
    <property type="match status" value="1"/>
</dbReference>
<feature type="domain" description="HTH luxR-type" evidence="3">
    <location>
        <begin position="842"/>
        <end position="906"/>
    </location>
</feature>
<dbReference type="SUPFAM" id="SSF48452">
    <property type="entry name" value="TPR-like"/>
    <property type="match status" value="1"/>
</dbReference>
<accession>A0ABS9TV68</accession>
<keyword evidence="5" id="KW-1185">Reference proteome</keyword>
<dbReference type="InterPro" id="IPR036388">
    <property type="entry name" value="WH-like_DNA-bd_sf"/>
</dbReference>
<dbReference type="InterPro" id="IPR027417">
    <property type="entry name" value="P-loop_NTPase"/>
</dbReference>
<dbReference type="Gene3D" id="1.25.40.10">
    <property type="entry name" value="Tetratricopeptide repeat domain"/>
    <property type="match status" value="1"/>
</dbReference>
<dbReference type="Proteomes" id="UP001299970">
    <property type="component" value="Unassembled WGS sequence"/>
</dbReference>
<evidence type="ECO:0000313" key="5">
    <source>
        <dbReference type="Proteomes" id="UP001299970"/>
    </source>
</evidence>
<dbReference type="InterPro" id="IPR000792">
    <property type="entry name" value="Tscrpt_reg_LuxR_C"/>
</dbReference>
<evidence type="ECO:0000313" key="4">
    <source>
        <dbReference type="EMBL" id="MCH6172387.1"/>
    </source>
</evidence>
<dbReference type="Pfam" id="PF00196">
    <property type="entry name" value="GerE"/>
    <property type="match status" value="1"/>
</dbReference>
<dbReference type="Gene3D" id="1.10.10.10">
    <property type="entry name" value="Winged helix-like DNA-binding domain superfamily/Winged helix DNA-binding domain"/>
    <property type="match status" value="1"/>
</dbReference>
<dbReference type="Pfam" id="PF13191">
    <property type="entry name" value="AAA_16"/>
    <property type="match status" value="1"/>
</dbReference>
<dbReference type="CDD" id="cd06170">
    <property type="entry name" value="LuxR_C_like"/>
    <property type="match status" value="1"/>
</dbReference>
<dbReference type="PROSITE" id="PS00622">
    <property type="entry name" value="HTH_LUXR_1"/>
    <property type="match status" value="1"/>
</dbReference>
<dbReference type="SUPFAM" id="SSF52540">
    <property type="entry name" value="P-loop containing nucleoside triphosphate hydrolases"/>
    <property type="match status" value="1"/>
</dbReference>
<dbReference type="PANTHER" id="PTHR16305:SF35">
    <property type="entry name" value="TRANSCRIPTIONAL ACTIVATOR DOMAIN"/>
    <property type="match status" value="1"/>
</dbReference>
<keyword evidence="1" id="KW-0547">Nucleotide-binding</keyword>
<reference evidence="4 5" key="1">
    <citation type="submission" date="2022-03" db="EMBL/GenBank/DDBJ databases">
        <title>Pseudonocardia alaer sp. nov., a novel actinomycete isolated from reed forest soil.</title>
        <authorList>
            <person name="Wang L."/>
        </authorList>
    </citation>
    <scope>NUCLEOTIDE SEQUENCE [LARGE SCALE GENOMIC DNA]</scope>
    <source>
        <strain evidence="4 5">Y-16303</strain>
    </source>
</reference>
<evidence type="ECO:0000259" key="3">
    <source>
        <dbReference type="PROSITE" id="PS50043"/>
    </source>
</evidence>
<protein>
    <submittedName>
        <fullName evidence="4">AAA family ATPase</fullName>
    </submittedName>
</protein>
<evidence type="ECO:0000256" key="2">
    <source>
        <dbReference type="ARBA" id="ARBA00022840"/>
    </source>
</evidence>
<dbReference type="SUPFAM" id="SSF46894">
    <property type="entry name" value="C-terminal effector domain of the bipartite response regulators"/>
    <property type="match status" value="1"/>
</dbReference>
<evidence type="ECO:0000256" key="1">
    <source>
        <dbReference type="ARBA" id="ARBA00022741"/>
    </source>
</evidence>
<dbReference type="InterPro" id="IPR041664">
    <property type="entry name" value="AAA_16"/>
</dbReference>
<dbReference type="PRINTS" id="PR00038">
    <property type="entry name" value="HTHLUXR"/>
</dbReference>
<dbReference type="PANTHER" id="PTHR16305">
    <property type="entry name" value="TESTICULAR SOLUBLE ADENYLYL CYCLASE"/>
    <property type="match status" value="1"/>
</dbReference>
<dbReference type="InterPro" id="IPR011990">
    <property type="entry name" value="TPR-like_helical_dom_sf"/>
</dbReference>
<keyword evidence="2" id="KW-0067">ATP-binding</keyword>
<dbReference type="PROSITE" id="PS50043">
    <property type="entry name" value="HTH_LUXR_2"/>
    <property type="match status" value="1"/>
</dbReference>
<dbReference type="InterPro" id="IPR016032">
    <property type="entry name" value="Sig_transdc_resp-reg_C-effctor"/>
</dbReference>
<dbReference type="EMBL" id="JAKXMK010000069">
    <property type="protein sequence ID" value="MCH6172387.1"/>
    <property type="molecule type" value="Genomic_DNA"/>
</dbReference>
<gene>
    <name evidence="4" type="ORF">MMF94_42520</name>
</gene>
<proteinExistence type="predicted"/>
<dbReference type="SMART" id="SM00421">
    <property type="entry name" value="HTH_LUXR"/>
    <property type="match status" value="1"/>
</dbReference>
<name>A0ABS9TV68_9PSEU</name>
<comment type="caution">
    <text evidence="4">The sequence shown here is derived from an EMBL/GenBank/DDBJ whole genome shotgun (WGS) entry which is preliminary data.</text>
</comment>